<proteinExistence type="predicted"/>
<gene>
    <name evidence="1" type="ORF">FGL95_17695</name>
</gene>
<comment type="caution">
    <text evidence="1">The sequence shown here is derived from an EMBL/GenBank/DDBJ whole genome shotgun (WGS) entry which is preliminary data.</text>
</comment>
<name>A0A848KDA4_9NOCA</name>
<dbReference type="EMBL" id="VCQU01000006">
    <property type="protein sequence ID" value="NMN96873.1"/>
    <property type="molecule type" value="Genomic_DNA"/>
</dbReference>
<reference evidence="1 2" key="2">
    <citation type="submission" date="2020-06" db="EMBL/GenBank/DDBJ databases">
        <title>Antribacter stalactiti gen. nov., sp. nov., a new member of the family Nacardiaceae isolated from a cave.</title>
        <authorList>
            <person name="Kim I.S."/>
        </authorList>
    </citation>
    <scope>NUCLEOTIDE SEQUENCE [LARGE SCALE GENOMIC DNA]</scope>
    <source>
        <strain evidence="1 2">YC2-7</strain>
    </source>
</reference>
<accession>A0A848KDA4</accession>
<keyword evidence="2" id="KW-1185">Reference proteome</keyword>
<dbReference type="Proteomes" id="UP000535543">
    <property type="component" value="Unassembled WGS sequence"/>
</dbReference>
<dbReference type="AlphaFoldDB" id="A0A848KDA4"/>
<evidence type="ECO:0000313" key="2">
    <source>
        <dbReference type="Proteomes" id="UP000535543"/>
    </source>
</evidence>
<sequence>MDTPDADFAHSDQAQKMRREKAVSLARFIWDRGIDSVELRGLPDEQLRKLARAAGANPPSTNETWVTVAELLDEKNAWAADHPDHPAAAPSHRDEKIMWIKPPITPWTTRPEENT</sequence>
<reference evidence="1 2" key="1">
    <citation type="submission" date="2019-05" db="EMBL/GenBank/DDBJ databases">
        <authorList>
            <person name="Lee S.D."/>
        </authorList>
    </citation>
    <scope>NUCLEOTIDE SEQUENCE [LARGE SCALE GENOMIC DNA]</scope>
    <source>
        <strain evidence="1 2">YC2-7</strain>
    </source>
</reference>
<protein>
    <submittedName>
        <fullName evidence="1">Uncharacterized protein</fullName>
    </submittedName>
</protein>
<evidence type="ECO:0000313" key="1">
    <source>
        <dbReference type="EMBL" id="NMN96873.1"/>
    </source>
</evidence>
<organism evidence="1 2">
    <name type="scientific">Antrihabitans stalactiti</name>
    <dbReference type="NCBI Taxonomy" id="2584121"/>
    <lineage>
        <taxon>Bacteria</taxon>
        <taxon>Bacillati</taxon>
        <taxon>Actinomycetota</taxon>
        <taxon>Actinomycetes</taxon>
        <taxon>Mycobacteriales</taxon>
        <taxon>Nocardiaceae</taxon>
        <taxon>Antrihabitans</taxon>
    </lineage>
</organism>
<dbReference type="RefSeq" id="WP_169589264.1">
    <property type="nucleotide sequence ID" value="NZ_VCQU01000006.1"/>
</dbReference>